<evidence type="ECO:0000256" key="1">
    <source>
        <dbReference type="ARBA" id="ARBA00004496"/>
    </source>
</evidence>
<evidence type="ECO:0000256" key="8">
    <source>
        <dbReference type="ARBA" id="ARBA00022833"/>
    </source>
</evidence>
<dbReference type="RefSeq" id="WP_146375750.1">
    <property type="nucleotide sequence ID" value="NZ_VOHW01000009.1"/>
</dbReference>
<dbReference type="InterPro" id="IPR032678">
    <property type="entry name" value="tRNA-synt_1_cat_dom"/>
</dbReference>
<comment type="cofactor">
    <cofactor evidence="12">
        <name>Zn(2+)</name>
        <dbReference type="ChEBI" id="CHEBI:29105"/>
    </cofactor>
    <text evidence="12">Binds 1 zinc ion per subunit.</text>
</comment>
<evidence type="ECO:0000256" key="9">
    <source>
        <dbReference type="ARBA" id="ARBA00022840"/>
    </source>
</evidence>
<dbReference type="InterPro" id="IPR015803">
    <property type="entry name" value="Cys-tRNA-ligase"/>
</dbReference>
<keyword evidence="10 12" id="KW-0648">Protein biosynthesis</keyword>
<dbReference type="Pfam" id="PF01406">
    <property type="entry name" value="tRNA-synt_1e"/>
    <property type="match status" value="1"/>
</dbReference>
<feature type="binding site" evidence="12">
    <location>
        <position position="251"/>
    </location>
    <ligand>
        <name>Zn(2+)</name>
        <dbReference type="ChEBI" id="CHEBI:29105"/>
    </ligand>
</feature>
<dbReference type="Gene3D" id="3.40.50.620">
    <property type="entry name" value="HUPs"/>
    <property type="match status" value="1"/>
</dbReference>
<dbReference type="EMBL" id="VOHW01000009">
    <property type="protein sequence ID" value="TWV60411.1"/>
    <property type="molecule type" value="Genomic_DNA"/>
</dbReference>
<dbReference type="Pfam" id="PF09190">
    <property type="entry name" value="DALR_2"/>
    <property type="match status" value="1"/>
</dbReference>
<dbReference type="FunFam" id="3.40.50.620:FF:000140">
    <property type="entry name" value="Cysteine--tRNA ligase"/>
    <property type="match status" value="1"/>
</dbReference>
<protein>
    <recommendedName>
        <fullName evidence="12">Cysteine--tRNA ligase</fullName>
        <ecNumber evidence="12">6.1.1.16</ecNumber>
    </recommendedName>
    <alternativeName>
        <fullName evidence="12">Cysteinyl-tRNA synthetase</fullName>
        <shortName evidence="12">CysRS</shortName>
    </alternativeName>
</protein>
<evidence type="ECO:0000256" key="10">
    <source>
        <dbReference type="ARBA" id="ARBA00022917"/>
    </source>
</evidence>
<keyword evidence="8 12" id="KW-0862">Zinc</keyword>
<comment type="catalytic activity">
    <reaction evidence="12">
        <text>tRNA(Cys) + L-cysteine + ATP = L-cysteinyl-tRNA(Cys) + AMP + diphosphate</text>
        <dbReference type="Rhea" id="RHEA:17773"/>
        <dbReference type="Rhea" id="RHEA-COMP:9661"/>
        <dbReference type="Rhea" id="RHEA-COMP:9679"/>
        <dbReference type="ChEBI" id="CHEBI:30616"/>
        <dbReference type="ChEBI" id="CHEBI:33019"/>
        <dbReference type="ChEBI" id="CHEBI:35235"/>
        <dbReference type="ChEBI" id="CHEBI:78442"/>
        <dbReference type="ChEBI" id="CHEBI:78517"/>
        <dbReference type="ChEBI" id="CHEBI:456215"/>
        <dbReference type="EC" id="6.1.1.16"/>
    </reaction>
</comment>
<sequence>MEHPLNIYNTLTRKKEQFIPLHEPHVGMYVCGPTVYGDAHLGHARPAITFDLLFRYLTHLGYKVRYVRNITDVGHLEHDADDGEDKIAKKARLEQLEPMEVVQYYLNRYHQAMDALNVLPPSIEPHASGHIIEQIELVKKILDNGYAYESQGSVYFDVEKYNKDHKYGILSGRNIEDMLNTTRALDGQDEKHNAIDFALWKCAQPEHIMRWPSPWSDGFPGWHCECTAMGKKYLGEHFDIHGGGMDLIFPHHECEIAQAVASQGDDMVHYWMHNNMITINGQKMGKSLGNFITLEQFFTGDHPSLQQAYSAMTIRFFILQAHYRSTVDFSNEALQAAEKGLSRLMEAYKKLQQINPFLSESTVTDSISGLREKCYVAMNDDLNTPIIIAHLSNVVRIINSLWEEKEKISTSELQELNYTFELFLFDILGLKQDNILREEKDTFNNIMNLIVQLRKQAKEQKNWTTADYIRDQLSLYGIEIQDTKNGVEWKIKK</sequence>
<dbReference type="GO" id="GO:0008270">
    <property type="term" value="F:zinc ion binding"/>
    <property type="evidence" value="ECO:0007669"/>
    <property type="project" value="UniProtKB-UniRule"/>
</dbReference>
<evidence type="ECO:0000256" key="2">
    <source>
        <dbReference type="ARBA" id="ARBA00005594"/>
    </source>
</evidence>
<keyword evidence="7 12" id="KW-0547">Nucleotide-binding</keyword>
<keyword evidence="6 12" id="KW-0479">Metal-binding</keyword>
<feature type="short sequence motif" description="'HIGH' region" evidence="12">
    <location>
        <begin position="33"/>
        <end position="43"/>
    </location>
</feature>
<comment type="subcellular location">
    <subcellularLocation>
        <location evidence="1 12">Cytoplasm</location>
    </subcellularLocation>
</comment>
<evidence type="ECO:0000256" key="3">
    <source>
        <dbReference type="ARBA" id="ARBA00011245"/>
    </source>
</evidence>
<dbReference type="GO" id="GO:0005829">
    <property type="term" value="C:cytosol"/>
    <property type="evidence" value="ECO:0007669"/>
    <property type="project" value="TreeGrafter"/>
</dbReference>
<dbReference type="PRINTS" id="PR00983">
    <property type="entry name" value="TRNASYNTHCYS"/>
</dbReference>
<dbReference type="HAMAP" id="MF_00041">
    <property type="entry name" value="Cys_tRNA_synth"/>
    <property type="match status" value="1"/>
</dbReference>
<dbReference type="InterPro" id="IPR009080">
    <property type="entry name" value="tRNAsynth_Ia_anticodon-bd"/>
</dbReference>
<dbReference type="InterPro" id="IPR015273">
    <property type="entry name" value="Cys-tRNA-synt_Ia_DALR"/>
</dbReference>
<dbReference type="GO" id="GO:0004817">
    <property type="term" value="F:cysteine-tRNA ligase activity"/>
    <property type="evidence" value="ECO:0007669"/>
    <property type="project" value="UniProtKB-UniRule"/>
</dbReference>
<dbReference type="Proteomes" id="UP000315827">
    <property type="component" value="Unassembled WGS sequence"/>
</dbReference>
<comment type="similarity">
    <text evidence="2 12">Belongs to the class-I aminoacyl-tRNA synthetase family.</text>
</comment>
<dbReference type="AlphaFoldDB" id="A0A5C6KEQ3"/>
<name>A0A5C6KEQ3_PARDI</name>
<evidence type="ECO:0000256" key="6">
    <source>
        <dbReference type="ARBA" id="ARBA00022723"/>
    </source>
</evidence>
<evidence type="ECO:0000256" key="4">
    <source>
        <dbReference type="ARBA" id="ARBA00022490"/>
    </source>
</evidence>
<dbReference type="NCBIfam" id="TIGR00435">
    <property type="entry name" value="cysS"/>
    <property type="match status" value="1"/>
</dbReference>
<dbReference type="PANTHER" id="PTHR10890:SF3">
    <property type="entry name" value="CYSTEINE--TRNA LIGASE, CYTOPLASMIC"/>
    <property type="match status" value="1"/>
</dbReference>
<dbReference type="SUPFAM" id="SSF47323">
    <property type="entry name" value="Anticodon-binding domain of a subclass of class I aminoacyl-tRNA synthetases"/>
    <property type="match status" value="1"/>
</dbReference>
<feature type="binding site" evidence="12">
    <location>
        <position position="286"/>
    </location>
    <ligand>
        <name>ATP</name>
        <dbReference type="ChEBI" id="CHEBI:30616"/>
    </ligand>
</feature>
<keyword evidence="9 12" id="KW-0067">ATP-binding</keyword>
<evidence type="ECO:0000256" key="12">
    <source>
        <dbReference type="HAMAP-Rule" id="MF_00041"/>
    </source>
</evidence>
<evidence type="ECO:0000259" key="13">
    <source>
        <dbReference type="SMART" id="SM00840"/>
    </source>
</evidence>
<reference evidence="14 15" key="1">
    <citation type="submission" date="2019-07" db="EMBL/GenBank/DDBJ databases">
        <title>Genome sequencing of Parabacteroides distasonis iSURF_7.</title>
        <authorList>
            <person name="Degefu H.N."/>
            <person name="Ruoff K.L."/>
            <person name="Price C.E."/>
            <person name="Valls R.A."/>
            <person name="O'Toole G.A."/>
        </authorList>
    </citation>
    <scope>NUCLEOTIDE SEQUENCE [LARGE SCALE GENOMIC DNA]</scope>
    <source>
        <strain evidence="14 15">CFPLTA003_1B</strain>
    </source>
</reference>
<dbReference type="Gene3D" id="1.20.120.1910">
    <property type="entry name" value="Cysteine-tRNA ligase, C-terminal anti-codon recognition domain"/>
    <property type="match status" value="1"/>
</dbReference>
<dbReference type="PANTHER" id="PTHR10890">
    <property type="entry name" value="CYSTEINYL-TRNA SYNTHETASE"/>
    <property type="match status" value="1"/>
</dbReference>
<dbReference type="GO" id="GO:0005524">
    <property type="term" value="F:ATP binding"/>
    <property type="evidence" value="ECO:0007669"/>
    <property type="project" value="UniProtKB-UniRule"/>
</dbReference>
<dbReference type="SUPFAM" id="SSF52374">
    <property type="entry name" value="Nucleotidylyl transferase"/>
    <property type="match status" value="1"/>
</dbReference>
<dbReference type="SMART" id="SM00840">
    <property type="entry name" value="DALR_2"/>
    <property type="match status" value="1"/>
</dbReference>
<gene>
    <name evidence="12" type="primary">cysS</name>
    <name evidence="14" type="ORF">FSA05_14150</name>
</gene>
<keyword evidence="4 12" id="KW-0963">Cytoplasm</keyword>
<keyword evidence="11 12" id="KW-0030">Aminoacyl-tRNA synthetase</keyword>
<evidence type="ECO:0000313" key="14">
    <source>
        <dbReference type="EMBL" id="TWV60411.1"/>
    </source>
</evidence>
<feature type="domain" description="Cysteinyl-tRNA synthetase class Ia DALR" evidence="13">
    <location>
        <begin position="373"/>
        <end position="436"/>
    </location>
</feature>
<feature type="short sequence motif" description="'KMSKS' region" evidence="12">
    <location>
        <begin position="283"/>
        <end position="287"/>
    </location>
</feature>
<dbReference type="CDD" id="cd00672">
    <property type="entry name" value="CysRS_core"/>
    <property type="match status" value="1"/>
</dbReference>
<evidence type="ECO:0000256" key="11">
    <source>
        <dbReference type="ARBA" id="ARBA00023146"/>
    </source>
</evidence>
<accession>A0A5C6KEQ3</accession>
<feature type="binding site" evidence="12">
    <location>
        <position position="226"/>
    </location>
    <ligand>
        <name>Zn(2+)</name>
        <dbReference type="ChEBI" id="CHEBI:29105"/>
    </ligand>
</feature>
<feature type="binding site" evidence="12">
    <location>
        <position position="255"/>
    </location>
    <ligand>
        <name>Zn(2+)</name>
        <dbReference type="ChEBI" id="CHEBI:29105"/>
    </ligand>
</feature>
<comment type="caution">
    <text evidence="14">The sequence shown here is derived from an EMBL/GenBank/DDBJ whole genome shotgun (WGS) entry which is preliminary data.</text>
</comment>
<keyword evidence="5 12" id="KW-0436">Ligase</keyword>
<comment type="subunit">
    <text evidence="3 12">Monomer.</text>
</comment>
<dbReference type="InterPro" id="IPR014729">
    <property type="entry name" value="Rossmann-like_a/b/a_fold"/>
</dbReference>
<dbReference type="InterPro" id="IPR024909">
    <property type="entry name" value="Cys-tRNA/MSH_ligase"/>
</dbReference>
<evidence type="ECO:0000256" key="5">
    <source>
        <dbReference type="ARBA" id="ARBA00022598"/>
    </source>
</evidence>
<evidence type="ECO:0000256" key="7">
    <source>
        <dbReference type="ARBA" id="ARBA00022741"/>
    </source>
</evidence>
<feature type="binding site" evidence="12">
    <location>
        <position position="31"/>
    </location>
    <ligand>
        <name>Zn(2+)</name>
        <dbReference type="ChEBI" id="CHEBI:29105"/>
    </ligand>
</feature>
<organism evidence="14 15">
    <name type="scientific">Parabacteroides distasonis</name>
    <dbReference type="NCBI Taxonomy" id="823"/>
    <lineage>
        <taxon>Bacteria</taxon>
        <taxon>Pseudomonadati</taxon>
        <taxon>Bacteroidota</taxon>
        <taxon>Bacteroidia</taxon>
        <taxon>Bacteroidales</taxon>
        <taxon>Tannerellaceae</taxon>
        <taxon>Parabacteroides</taxon>
    </lineage>
</organism>
<dbReference type="EC" id="6.1.1.16" evidence="12"/>
<dbReference type="GO" id="GO:0006423">
    <property type="term" value="P:cysteinyl-tRNA aminoacylation"/>
    <property type="evidence" value="ECO:0007669"/>
    <property type="project" value="UniProtKB-UniRule"/>
</dbReference>
<evidence type="ECO:0000313" key="15">
    <source>
        <dbReference type="Proteomes" id="UP000315827"/>
    </source>
</evidence>
<proteinExistence type="inferred from homology"/>